<dbReference type="EMBL" id="RCOS01000087">
    <property type="protein sequence ID" value="RSN74689.1"/>
    <property type="molecule type" value="Genomic_DNA"/>
</dbReference>
<dbReference type="Proteomes" id="UP000277582">
    <property type="component" value="Unassembled WGS sequence"/>
</dbReference>
<dbReference type="RefSeq" id="WP_125671395.1">
    <property type="nucleotide sequence ID" value="NZ_RCOS01000087.1"/>
</dbReference>
<proteinExistence type="predicted"/>
<protein>
    <submittedName>
        <fullName evidence="1">Uncharacterized protein</fullName>
    </submittedName>
</protein>
<evidence type="ECO:0000313" key="2">
    <source>
        <dbReference type="Proteomes" id="UP000277582"/>
    </source>
</evidence>
<sequence>MRRYVPAILAAVVILLVLIIAGSISIKQSNPPKQQGILLCVAFDQHLYRPDTGNYMIQGETSVIYLTTILSKGNLRNVTVVNMSSTLENADLYLIFVSGEEKVEFSGRKMVVSANSSEGIAAAVDRLLLELSKNINLGLDPKREYLVIVDPNSGKQFGIPWLGKLSMERVARVPVTGDPSEIVKLLRR</sequence>
<comment type="caution">
    <text evidence="1">The sequence shown here is derived from an EMBL/GenBank/DDBJ whole genome shotgun (WGS) entry which is preliminary data.</text>
</comment>
<dbReference type="AlphaFoldDB" id="A0A429GLM2"/>
<evidence type="ECO:0000313" key="1">
    <source>
        <dbReference type="EMBL" id="RSN74689.1"/>
    </source>
</evidence>
<gene>
    <name evidence="1" type="ORF">D6D85_07500</name>
</gene>
<reference evidence="1 2" key="1">
    <citation type="submission" date="2018-10" db="EMBL/GenBank/DDBJ databases">
        <title>Co-occurring genomic capacity for anaerobic methane metabolism and dissimilatory sulfite reduction discovered in the Korarchaeota.</title>
        <authorList>
            <person name="Mckay L.J."/>
            <person name="Dlakic M."/>
            <person name="Fields M.W."/>
            <person name="Delmont T.O."/>
            <person name="Eren A.M."/>
            <person name="Jay Z.J."/>
            <person name="Klingelsmith K.B."/>
            <person name="Rusch D.B."/>
            <person name="Inskeep W.P."/>
        </authorList>
    </citation>
    <scope>NUCLEOTIDE SEQUENCE [LARGE SCALE GENOMIC DNA]</scope>
    <source>
        <strain evidence="1 2">MDKW</strain>
    </source>
</reference>
<organism evidence="1 2">
    <name type="scientific">Candidatus Methanodesulfokora washburnensis</name>
    <dbReference type="NCBI Taxonomy" id="2478471"/>
    <lineage>
        <taxon>Archaea</taxon>
        <taxon>Thermoproteota</taxon>
        <taxon>Candidatus Korarchaeia</taxon>
        <taxon>Candidatus Korarchaeia incertae sedis</taxon>
        <taxon>Candidatus Methanodesulfokora</taxon>
    </lineage>
</organism>
<keyword evidence="2" id="KW-1185">Reference proteome</keyword>
<accession>A0A429GLM2</accession>
<name>A0A429GLM2_9CREN</name>